<feature type="compositionally biased region" description="Basic and acidic residues" evidence="4">
    <location>
        <begin position="145"/>
        <end position="157"/>
    </location>
</feature>
<dbReference type="GO" id="GO:0046872">
    <property type="term" value="F:metal ion binding"/>
    <property type="evidence" value="ECO:0007669"/>
    <property type="project" value="UniProtKB-KW"/>
</dbReference>
<feature type="compositionally biased region" description="Basic and acidic residues" evidence="4">
    <location>
        <begin position="230"/>
        <end position="247"/>
    </location>
</feature>
<reference evidence="6 7" key="1">
    <citation type="submission" date="2020-08" db="EMBL/GenBank/DDBJ databases">
        <title>Plant Genome Project.</title>
        <authorList>
            <person name="Zhang R.-G."/>
        </authorList>
    </citation>
    <scope>NUCLEOTIDE SEQUENCE [LARGE SCALE GENOMIC DNA]</scope>
    <source>
        <tissue evidence="6">Rhizome</tissue>
    </source>
</reference>
<dbReference type="SUPFAM" id="SSF55008">
    <property type="entry name" value="HMA, heavy metal-associated domain"/>
    <property type="match status" value="2"/>
</dbReference>
<evidence type="ECO:0000313" key="6">
    <source>
        <dbReference type="EMBL" id="KAG6509778.1"/>
    </source>
</evidence>
<dbReference type="PANTHER" id="PTHR46195">
    <property type="entry name" value="HEAVY METAL-ASSOCIATED ISOPRENYLATED PLANT PROTEIN 7"/>
    <property type="match status" value="1"/>
</dbReference>
<keyword evidence="2" id="KW-0636">Prenylation</keyword>
<dbReference type="Gene3D" id="3.30.70.100">
    <property type="match status" value="2"/>
</dbReference>
<protein>
    <recommendedName>
        <fullName evidence="5">HMA domain-containing protein</fullName>
    </recommendedName>
</protein>
<evidence type="ECO:0000256" key="2">
    <source>
        <dbReference type="ARBA" id="ARBA00023289"/>
    </source>
</evidence>
<dbReference type="PROSITE" id="PS50846">
    <property type="entry name" value="HMA_2"/>
    <property type="match status" value="2"/>
</dbReference>
<dbReference type="InterPro" id="IPR044577">
    <property type="entry name" value="HIPP4/7/8/17/18/19"/>
</dbReference>
<comment type="similarity">
    <text evidence="3">Belongs to the HIPP family.</text>
</comment>
<name>A0A8J5GM46_ZINOF</name>
<gene>
    <name evidence="6" type="ORF">ZIOFF_027783</name>
</gene>
<feature type="region of interest" description="Disordered" evidence="4">
    <location>
        <begin position="225"/>
        <end position="262"/>
    </location>
</feature>
<proteinExistence type="inferred from homology"/>
<keyword evidence="2" id="KW-0449">Lipoprotein</keyword>
<accession>A0A8J5GM46</accession>
<evidence type="ECO:0000259" key="5">
    <source>
        <dbReference type="PROSITE" id="PS50846"/>
    </source>
</evidence>
<feature type="domain" description="HMA" evidence="5">
    <location>
        <begin position="162"/>
        <end position="226"/>
    </location>
</feature>
<dbReference type="InterPro" id="IPR006121">
    <property type="entry name" value="HMA_dom"/>
</dbReference>
<sequence length="262" mass="29009">MNSYSISYNNFHIYGLVFPFIPTKSSSNRKSWLLSGGESGNDGGKKEEADEKPPTPPPPSPPPQPQEEVVMRVYMDCAGCARKVRQSLRGFPGVEEVVADTRTHRVVVKGRKAAEDPLKVVARVQKKSGKKVELLSPLPTPPTPPEKKEEDQKPIGEEKPQVIVAVLRVYMHCEACAQEIKKRILRMKGVRSAEPNLNASEVTVKGVFHPEILAAYVLKRTGKHATVVKQEPEEKPVEDPEKSKAKEPPPPTVAGDERREEA</sequence>
<dbReference type="CDD" id="cd00371">
    <property type="entry name" value="HMA"/>
    <property type="match status" value="2"/>
</dbReference>
<dbReference type="AlphaFoldDB" id="A0A8J5GM46"/>
<feature type="compositionally biased region" description="Pro residues" evidence="4">
    <location>
        <begin position="54"/>
        <end position="65"/>
    </location>
</feature>
<keyword evidence="1" id="KW-0479">Metal-binding</keyword>
<feature type="domain" description="HMA" evidence="5">
    <location>
        <begin position="66"/>
        <end position="132"/>
    </location>
</feature>
<comment type="caution">
    <text evidence="6">The sequence shown here is derived from an EMBL/GenBank/DDBJ whole genome shotgun (WGS) entry which is preliminary data.</text>
</comment>
<evidence type="ECO:0000256" key="3">
    <source>
        <dbReference type="ARBA" id="ARBA00024045"/>
    </source>
</evidence>
<feature type="region of interest" description="Disordered" evidence="4">
    <location>
        <begin position="28"/>
        <end position="67"/>
    </location>
</feature>
<dbReference type="Proteomes" id="UP000734854">
    <property type="component" value="Unassembled WGS sequence"/>
</dbReference>
<keyword evidence="7" id="KW-1185">Reference proteome</keyword>
<evidence type="ECO:0000313" key="7">
    <source>
        <dbReference type="Proteomes" id="UP000734854"/>
    </source>
</evidence>
<dbReference type="PANTHER" id="PTHR46195:SF7">
    <property type="entry name" value="OS07G0298900 PROTEIN"/>
    <property type="match status" value="1"/>
</dbReference>
<dbReference type="InterPro" id="IPR036163">
    <property type="entry name" value="HMA_dom_sf"/>
</dbReference>
<organism evidence="6 7">
    <name type="scientific">Zingiber officinale</name>
    <name type="common">Ginger</name>
    <name type="synonym">Amomum zingiber</name>
    <dbReference type="NCBI Taxonomy" id="94328"/>
    <lineage>
        <taxon>Eukaryota</taxon>
        <taxon>Viridiplantae</taxon>
        <taxon>Streptophyta</taxon>
        <taxon>Embryophyta</taxon>
        <taxon>Tracheophyta</taxon>
        <taxon>Spermatophyta</taxon>
        <taxon>Magnoliopsida</taxon>
        <taxon>Liliopsida</taxon>
        <taxon>Zingiberales</taxon>
        <taxon>Zingiberaceae</taxon>
        <taxon>Zingiber</taxon>
    </lineage>
</organism>
<evidence type="ECO:0000256" key="1">
    <source>
        <dbReference type="ARBA" id="ARBA00022723"/>
    </source>
</evidence>
<evidence type="ECO:0000256" key="4">
    <source>
        <dbReference type="SAM" id="MobiDB-lite"/>
    </source>
</evidence>
<dbReference type="EMBL" id="JACMSC010000008">
    <property type="protein sequence ID" value="KAG6509778.1"/>
    <property type="molecule type" value="Genomic_DNA"/>
</dbReference>
<feature type="compositionally biased region" description="Basic and acidic residues" evidence="4">
    <location>
        <begin position="43"/>
        <end position="53"/>
    </location>
</feature>
<dbReference type="Pfam" id="PF00403">
    <property type="entry name" value="HMA"/>
    <property type="match status" value="2"/>
</dbReference>
<feature type="region of interest" description="Disordered" evidence="4">
    <location>
        <begin position="130"/>
        <end position="157"/>
    </location>
</feature>